<organism evidence="2 3">
    <name type="scientific">Dactylosporangium darangshiense</name>
    <dbReference type="NCBI Taxonomy" id="579108"/>
    <lineage>
        <taxon>Bacteria</taxon>
        <taxon>Bacillati</taxon>
        <taxon>Actinomycetota</taxon>
        <taxon>Actinomycetes</taxon>
        <taxon>Micromonosporales</taxon>
        <taxon>Micromonosporaceae</taxon>
        <taxon>Dactylosporangium</taxon>
    </lineage>
</organism>
<feature type="transmembrane region" description="Helical" evidence="1">
    <location>
        <begin position="23"/>
        <end position="47"/>
    </location>
</feature>
<dbReference type="EMBL" id="BAABAT010000011">
    <property type="protein sequence ID" value="GAA4251588.1"/>
    <property type="molecule type" value="Genomic_DNA"/>
</dbReference>
<accession>A0ABP8DAW6</accession>
<reference evidence="3" key="1">
    <citation type="journal article" date="2019" name="Int. J. Syst. Evol. Microbiol.">
        <title>The Global Catalogue of Microorganisms (GCM) 10K type strain sequencing project: providing services to taxonomists for standard genome sequencing and annotation.</title>
        <authorList>
            <consortium name="The Broad Institute Genomics Platform"/>
            <consortium name="The Broad Institute Genome Sequencing Center for Infectious Disease"/>
            <person name="Wu L."/>
            <person name="Ma J."/>
        </authorList>
    </citation>
    <scope>NUCLEOTIDE SEQUENCE [LARGE SCALE GENOMIC DNA]</scope>
    <source>
        <strain evidence="3">JCM 17441</strain>
    </source>
</reference>
<feature type="transmembrane region" description="Helical" evidence="1">
    <location>
        <begin position="122"/>
        <end position="141"/>
    </location>
</feature>
<keyword evidence="1" id="KW-1133">Transmembrane helix</keyword>
<keyword evidence="1" id="KW-0812">Transmembrane</keyword>
<proteinExistence type="predicted"/>
<comment type="caution">
    <text evidence="2">The sequence shown here is derived from an EMBL/GenBank/DDBJ whole genome shotgun (WGS) entry which is preliminary data.</text>
</comment>
<name>A0ABP8DAW6_9ACTN</name>
<protein>
    <submittedName>
        <fullName evidence="2">Uncharacterized protein</fullName>
    </submittedName>
</protein>
<keyword evidence="1" id="KW-0472">Membrane</keyword>
<gene>
    <name evidence="2" type="ORF">GCM10022255_044810</name>
</gene>
<evidence type="ECO:0000313" key="2">
    <source>
        <dbReference type="EMBL" id="GAA4251588.1"/>
    </source>
</evidence>
<keyword evidence="3" id="KW-1185">Reference proteome</keyword>
<dbReference type="Proteomes" id="UP001500620">
    <property type="component" value="Unassembled WGS sequence"/>
</dbReference>
<sequence>MSHDDRVGKHGWSEGRIDIATMWFLRGLGGLLLGSLVVVVVAGLVPYELDGIHASYSGIRGQVENIQCADRNECHADFIGDDGTRITDVRLNGLSKSRTSYSRARVSSAQATAAWPDSRFNGVGLVVLALVLTAAGCLAVFGRNSNSTTSRHRRLSGT</sequence>
<evidence type="ECO:0000256" key="1">
    <source>
        <dbReference type="SAM" id="Phobius"/>
    </source>
</evidence>
<evidence type="ECO:0000313" key="3">
    <source>
        <dbReference type="Proteomes" id="UP001500620"/>
    </source>
</evidence>